<dbReference type="InterPro" id="IPR036047">
    <property type="entry name" value="F-box-like_dom_sf"/>
</dbReference>
<dbReference type="SUPFAM" id="SSF81383">
    <property type="entry name" value="F-box domain"/>
    <property type="match status" value="1"/>
</dbReference>
<evidence type="ECO:0000313" key="2">
    <source>
        <dbReference type="EMBL" id="KAK4509373.1"/>
    </source>
</evidence>
<gene>
    <name evidence="2" type="ORF">ATC70_007724</name>
</gene>
<dbReference type="Pfam" id="PF12937">
    <property type="entry name" value="F-box-like"/>
    <property type="match status" value="1"/>
</dbReference>
<dbReference type="GeneID" id="89951410"/>
<dbReference type="Proteomes" id="UP001304243">
    <property type="component" value="Unassembled WGS sequence"/>
</dbReference>
<dbReference type="RefSeq" id="XP_064676039.1">
    <property type="nucleotide sequence ID" value="XM_064826982.1"/>
</dbReference>
<name>A0AAN7D2K4_9FUNG</name>
<sequence>MTDYSLPSELWMKAFLCVDSMKDLQQCALICTKWKQMAESHIFSRNIMVKGSLQTRTLQMYLIRHIEKRCALKHITLGRQDHFTLDMKYLMPVAIIPSLETLEGTILDDQFFIILLETIENGQTELMLKIIPSALTYSNTYDAILYQLKESLEEVQLNFKKYTANTWTTLYNLEQITTFTIIKYSIKHSHHLANR</sequence>
<dbReference type="AlphaFoldDB" id="A0AAN7D2K4"/>
<feature type="domain" description="F-box" evidence="1">
    <location>
        <begin position="5"/>
        <end position="46"/>
    </location>
</feature>
<dbReference type="Gene3D" id="1.20.1280.50">
    <property type="match status" value="1"/>
</dbReference>
<protein>
    <recommendedName>
        <fullName evidence="1">F-box domain-containing protein</fullName>
    </recommendedName>
</protein>
<accession>A0AAN7D2K4</accession>
<reference evidence="2 3" key="1">
    <citation type="submission" date="2022-11" db="EMBL/GenBank/DDBJ databases">
        <title>Mucor velutinosus strain NIH1002 WGS.</title>
        <authorList>
            <person name="Subramanian P."/>
            <person name="Mullikin J.C."/>
            <person name="Segre J.A."/>
            <person name="Zelazny A.M."/>
        </authorList>
    </citation>
    <scope>NUCLEOTIDE SEQUENCE [LARGE SCALE GENOMIC DNA]</scope>
    <source>
        <strain evidence="2 3">NIH1002</strain>
    </source>
</reference>
<dbReference type="EMBL" id="JASEJX010000039">
    <property type="protein sequence ID" value="KAK4509373.1"/>
    <property type="molecule type" value="Genomic_DNA"/>
</dbReference>
<proteinExistence type="predicted"/>
<dbReference type="InterPro" id="IPR001810">
    <property type="entry name" value="F-box_dom"/>
</dbReference>
<evidence type="ECO:0000313" key="3">
    <source>
        <dbReference type="Proteomes" id="UP001304243"/>
    </source>
</evidence>
<evidence type="ECO:0000259" key="1">
    <source>
        <dbReference type="Pfam" id="PF12937"/>
    </source>
</evidence>
<comment type="caution">
    <text evidence="2">The sequence shown here is derived from an EMBL/GenBank/DDBJ whole genome shotgun (WGS) entry which is preliminary data.</text>
</comment>
<keyword evidence="3" id="KW-1185">Reference proteome</keyword>
<organism evidence="2 3">
    <name type="scientific">Mucor velutinosus</name>
    <dbReference type="NCBI Taxonomy" id="708070"/>
    <lineage>
        <taxon>Eukaryota</taxon>
        <taxon>Fungi</taxon>
        <taxon>Fungi incertae sedis</taxon>
        <taxon>Mucoromycota</taxon>
        <taxon>Mucoromycotina</taxon>
        <taxon>Mucoromycetes</taxon>
        <taxon>Mucorales</taxon>
        <taxon>Mucorineae</taxon>
        <taxon>Mucoraceae</taxon>
        <taxon>Mucor</taxon>
    </lineage>
</organism>